<feature type="region of interest" description="Disordered" evidence="1">
    <location>
        <begin position="464"/>
        <end position="483"/>
    </location>
</feature>
<organism evidence="2">
    <name type="scientific">Chromera velia CCMP2878</name>
    <dbReference type="NCBI Taxonomy" id="1169474"/>
    <lineage>
        <taxon>Eukaryota</taxon>
        <taxon>Sar</taxon>
        <taxon>Alveolata</taxon>
        <taxon>Colpodellida</taxon>
        <taxon>Chromeraceae</taxon>
        <taxon>Chromera</taxon>
    </lineage>
</organism>
<feature type="region of interest" description="Disordered" evidence="1">
    <location>
        <begin position="92"/>
        <end position="163"/>
    </location>
</feature>
<feature type="compositionally biased region" description="Polar residues" evidence="1">
    <location>
        <begin position="909"/>
        <end position="928"/>
    </location>
</feature>
<feature type="compositionally biased region" description="Basic and acidic residues" evidence="1">
    <location>
        <begin position="108"/>
        <end position="117"/>
    </location>
</feature>
<name>A0A0G4HIG4_9ALVE</name>
<feature type="region of interest" description="Disordered" evidence="1">
    <location>
        <begin position="851"/>
        <end position="985"/>
    </location>
</feature>
<accession>A0A0G4HIG4</accession>
<feature type="compositionally biased region" description="Basic and acidic residues" evidence="1">
    <location>
        <begin position="153"/>
        <end position="163"/>
    </location>
</feature>
<protein>
    <submittedName>
        <fullName evidence="2">Uncharacterized protein</fullName>
    </submittedName>
</protein>
<reference evidence="2" key="1">
    <citation type="submission" date="2014-11" db="EMBL/GenBank/DDBJ databases">
        <authorList>
            <person name="Otto D Thomas"/>
            <person name="Naeem Raeece"/>
        </authorList>
    </citation>
    <scope>NUCLEOTIDE SEQUENCE</scope>
</reference>
<gene>
    <name evidence="2" type="ORF">Cvel_27777</name>
</gene>
<feature type="compositionally biased region" description="Basic and acidic residues" evidence="1">
    <location>
        <begin position="858"/>
        <end position="870"/>
    </location>
</feature>
<dbReference type="PROSITE" id="PS50096">
    <property type="entry name" value="IQ"/>
    <property type="match status" value="1"/>
</dbReference>
<feature type="compositionally biased region" description="Polar residues" evidence="1">
    <location>
        <begin position="889"/>
        <end position="898"/>
    </location>
</feature>
<proteinExistence type="predicted"/>
<evidence type="ECO:0000313" key="2">
    <source>
        <dbReference type="EMBL" id="CEM43788.1"/>
    </source>
</evidence>
<dbReference type="EMBL" id="CDMZ01002761">
    <property type="protein sequence ID" value="CEM43788.1"/>
    <property type="molecule type" value="Genomic_DNA"/>
</dbReference>
<sequence length="1414" mass="154463">MMDGKRSNAGGLGLQKIPEAERRNLLFGRCADFRPRSVIGKREKPFKLCSAAVVRHLVAHGRVRLLSTTWLKQQLRRIEEIRTEAKERLQMASLRRGGASRGLAEEAPEAKKEKEEGESSGQKKSVPSSPDKIETKENSSASGETNVEEDTEDAKVEDPKSNELPKIPSVEEILWTLTGSFKHGGDAWVSVSLFNGLSDREVRERIYIVPRDLEGFLNFGQRLRRDCGVYFPPLSLPDWPFSFRGIPSTPADALQRHVAFLEGRKGAEESDEDSIAIEEVIRSCPFPVDLAGLRDALLKGTVRLLKPAFLKEHFRKQKVWLGKETEKRLGLSPLLPTNLLPSDEKRPGPLPFGQWTATYDRLQMGRGPEMVGPRKGHDTASASSKSLLAAPPRGRIELPDDAFWPPHEFAEASDYALLSLVFSLDTHPSILPDLAPYLNEYWALFWPAFSLDYWTDLQREAESLEHGSPKNPNSNDPPKDLTPLRTELLKDLDAKAFPPQMVPFAATGDLQKATGVRFLRPRWILEKAWKGQEKRSASELLQAYWEGSWRPQRLPWRHEIPEAAFVPTPSTPTEFLDFNDPCGQKPLDYQTTDVLFVNTGSDLEQAKGATTAHPDPDCFVLATVVEAILAANEASSNANETQTPFVVFWDVVCLPPPPRTVAEQAMTKEALRLLHHPIHYPVDPSQHKEEQTGGGGRGLFEVTKSAVQTRTKTASFRFESEGVFLLETARQHIERARSGPVACFGLMRLVRLAGQAALFVKRRGGSKGRLATLQADLAASLEGLISDSRDPKKRVCSAHSQPFSACPISKSSGLGWKILESGLCGLPIPKPPAPFLDRLVDRMLRERSAEIRTSAAQEKGRGAKNRDETPSRCSSPAPSTAAGPRPQSVAATASTRPGTSAAVGRPSSRPGTSLSDYPADTKTQQQGAKSEAATEGKRGVAFLAELPTPVPTEAKAGGDVSGWDAAKTPGGGQGGKGANEDTEKGREGMWTIARSAGPCAFCNARVVGPWYGALGTKSQGGKGKAQQARLAYGYQSPEGEVRVCEGCAFSEGREEEVSGPGEKNLMNFKRGGVGVVASLRALRKGQDRRFESEVELFVLWMRDCNLPDPRRLGSSLSLEVPSRAFCRAAGVSVRVLKDPDAATRLGPPKPDEIEVSWELSKGDVARKTDWLGVFALPAGWQRLKDKFASLGRSGLSQLLKSKGTGTSLWKSTLGKSTLGLSAFSNKSLGRSQGTVAGSQERGGESPGGGDGGKGRKEIPLVRAFVCREGVKEGGSVTMKAVLQGGTEYVVRFMGSPLPDDVNARNVAVLGESHGFWGSAGKQRTLAAEQWADLTDEGKKALNIQTVWKGQQARKEVARKQTMNWADDQDRRMEARIVARQSLAQMSARSIQSAIEEEKRRKKARGDDDSDEDDD</sequence>
<dbReference type="VEuPathDB" id="CryptoDB:Cvel_27777"/>
<evidence type="ECO:0000256" key="1">
    <source>
        <dbReference type="SAM" id="MobiDB-lite"/>
    </source>
</evidence>
<feature type="region of interest" description="Disordered" evidence="1">
    <location>
        <begin position="1385"/>
        <end position="1414"/>
    </location>
</feature>
<feature type="region of interest" description="Disordered" evidence="1">
    <location>
        <begin position="1230"/>
        <end position="1256"/>
    </location>
</feature>